<dbReference type="EMBL" id="CAJVQA010045115">
    <property type="protein sequence ID" value="CAG8817121.1"/>
    <property type="molecule type" value="Genomic_DNA"/>
</dbReference>
<feature type="region of interest" description="Disordered" evidence="1">
    <location>
        <begin position="14"/>
        <end position="100"/>
    </location>
</feature>
<dbReference type="AlphaFoldDB" id="A0A9N9K8Z4"/>
<gene>
    <name evidence="2" type="ORF">CPELLU_LOCUS19308</name>
</gene>
<reference evidence="2" key="1">
    <citation type="submission" date="2021-06" db="EMBL/GenBank/DDBJ databases">
        <authorList>
            <person name="Kallberg Y."/>
            <person name="Tangrot J."/>
            <person name="Rosling A."/>
        </authorList>
    </citation>
    <scope>NUCLEOTIDE SEQUENCE</scope>
    <source>
        <strain evidence="2">FL966</strain>
    </source>
</reference>
<feature type="compositionally biased region" description="Basic and acidic residues" evidence="1">
    <location>
        <begin position="91"/>
        <end position="100"/>
    </location>
</feature>
<feature type="compositionally biased region" description="Basic residues" evidence="1">
    <location>
        <begin position="60"/>
        <end position="69"/>
    </location>
</feature>
<proteinExistence type="predicted"/>
<evidence type="ECO:0000313" key="3">
    <source>
        <dbReference type="Proteomes" id="UP000789759"/>
    </source>
</evidence>
<feature type="compositionally biased region" description="Basic and acidic residues" evidence="1">
    <location>
        <begin position="39"/>
        <end position="55"/>
    </location>
</feature>
<evidence type="ECO:0000313" key="2">
    <source>
        <dbReference type="EMBL" id="CAG8817121.1"/>
    </source>
</evidence>
<accession>A0A9N9K8Z4</accession>
<dbReference type="Proteomes" id="UP000789759">
    <property type="component" value="Unassembled WGS sequence"/>
</dbReference>
<name>A0A9N9K8Z4_9GLOM</name>
<protein>
    <submittedName>
        <fullName evidence="2">13685_t:CDS:1</fullName>
    </submittedName>
</protein>
<keyword evidence="3" id="KW-1185">Reference proteome</keyword>
<evidence type="ECO:0000256" key="1">
    <source>
        <dbReference type="SAM" id="MobiDB-lite"/>
    </source>
</evidence>
<sequence>ISLKIVEKPEDRKLISKIQKNRKNSPTTQLNLPESQNTRGDHKKFYQKSSKDLKTMKISKIQKYRKKTNNKIAGKPEDQGRPQEISTEITKNLKDNELPS</sequence>
<feature type="compositionally biased region" description="Polar residues" evidence="1">
    <location>
        <begin position="24"/>
        <end position="38"/>
    </location>
</feature>
<comment type="caution">
    <text evidence="2">The sequence shown here is derived from an EMBL/GenBank/DDBJ whole genome shotgun (WGS) entry which is preliminary data.</text>
</comment>
<organism evidence="2 3">
    <name type="scientific">Cetraspora pellucida</name>
    <dbReference type="NCBI Taxonomy" id="1433469"/>
    <lineage>
        <taxon>Eukaryota</taxon>
        <taxon>Fungi</taxon>
        <taxon>Fungi incertae sedis</taxon>
        <taxon>Mucoromycota</taxon>
        <taxon>Glomeromycotina</taxon>
        <taxon>Glomeromycetes</taxon>
        <taxon>Diversisporales</taxon>
        <taxon>Gigasporaceae</taxon>
        <taxon>Cetraspora</taxon>
    </lineage>
</organism>
<feature type="non-terminal residue" evidence="2">
    <location>
        <position position="1"/>
    </location>
</feature>